<dbReference type="Proteomes" id="UP001497516">
    <property type="component" value="Chromosome 5"/>
</dbReference>
<dbReference type="AlphaFoldDB" id="A0AAV2EQ40"/>
<sequence>MSTQNRGSSMISSTISESLTLAAAAVEAEAEEDDEEEIAEAAAAAEEVAKVKGGRVAATKTRFGFCGRTIWDNRSTSDAITKKNQTLERGNESKVGNEGGLDFFM</sequence>
<evidence type="ECO:0000313" key="2">
    <source>
        <dbReference type="Proteomes" id="UP001497516"/>
    </source>
</evidence>
<protein>
    <submittedName>
        <fullName evidence="1">Uncharacterized protein</fullName>
    </submittedName>
</protein>
<dbReference type="EMBL" id="OZ034818">
    <property type="protein sequence ID" value="CAL1387924.1"/>
    <property type="molecule type" value="Genomic_DNA"/>
</dbReference>
<accession>A0AAV2EQ40</accession>
<proteinExistence type="predicted"/>
<keyword evidence="2" id="KW-1185">Reference proteome</keyword>
<evidence type="ECO:0000313" key="1">
    <source>
        <dbReference type="EMBL" id="CAL1387924.1"/>
    </source>
</evidence>
<name>A0AAV2EQ40_9ROSI</name>
<gene>
    <name evidence="1" type="ORF">LTRI10_LOCUS28876</name>
</gene>
<organism evidence="1 2">
    <name type="scientific">Linum trigynum</name>
    <dbReference type="NCBI Taxonomy" id="586398"/>
    <lineage>
        <taxon>Eukaryota</taxon>
        <taxon>Viridiplantae</taxon>
        <taxon>Streptophyta</taxon>
        <taxon>Embryophyta</taxon>
        <taxon>Tracheophyta</taxon>
        <taxon>Spermatophyta</taxon>
        <taxon>Magnoliopsida</taxon>
        <taxon>eudicotyledons</taxon>
        <taxon>Gunneridae</taxon>
        <taxon>Pentapetalae</taxon>
        <taxon>rosids</taxon>
        <taxon>fabids</taxon>
        <taxon>Malpighiales</taxon>
        <taxon>Linaceae</taxon>
        <taxon>Linum</taxon>
    </lineage>
</organism>
<reference evidence="1 2" key="1">
    <citation type="submission" date="2024-04" db="EMBL/GenBank/DDBJ databases">
        <authorList>
            <person name="Fracassetti M."/>
        </authorList>
    </citation>
    <scope>NUCLEOTIDE SEQUENCE [LARGE SCALE GENOMIC DNA]</scope>
</reference>